<feature type="compositionally biased region" description="Basic and acidic residues" evidence="1">
    <location>
        <begin position="27"/>
        <end position="42"/>
    </location>
</feature>
<name>Q5W734_ORYSJ</name>
<evidence type="ECO:0000313" key="3">
    <source>
        <dbReference type="Proteomes" id="UP000000763"/>
    </source>
</evidence>
<reference evidence="3" key="1">
    <citation type="journal article" date="2005" name="Nature">
        <title>The map-based sequence of the rice genome.</title>
        <authorList>
            <consortium name="International rice genome sequencing project (IRGSP)"/>
            <person name="Matsumoto T."/>
            <person name="Wu J."/>
            <person name="Kanamori H."/>
            <person name="Katayose Y."/>
            <person name="Fujisawa M."/>
            <person name="Namiki N."/>
            <person name="Mizuno H."/>
            <person name="Yamamoto K."/>
            <person name="Antonio B.A."/>
            <person name="Baba T."/>
            <person name="Sakata K."/>
            <person name="Nagamura Y."/>
            <person name="Aoki H."/>
            <person name="Arikawa K."/>
            <person name="Arita K."/>
            <person name="Bito T."/>
            <person name="Chiden Y."/>
            <person name="Fujitsuka N."/>
            <person name="Fukunaka R."/>
            <person name="Hamada M."/>
            <person name="Harada C."/>
            <person name="Hayashi A."/>
            <person name="Hijishita S."/>
            <person name="Honda M."/>
            <person name="Hosokawa S."/>
            <person name="Ichikawa Y."/>
            <person name="Idonuma A."/>
            <person name="Iijima M."/>
            <person name="Ikeda M."/>
            <person name="Ikeno M."/>
            <person name="Ito K."/>
            <person name="Ito S."/>
            <person name="Ito T."/>
            <person name="Ito Y."/>
            <person name="Ito Y."/>
            <person name="Iwabuchi A."/>
            <person name="Kamiya K."/>
            <person name="Karasawa W."/>
            <person name="Kurita K."/>
            <person name="Katagiri S."/>
            <person name="Kikuta A."/>
            <person name="Kobayashi H."/>
            <person name="Kobayashi N."/>
            <person name="Machita K."/>
            <person name="Maehara T."/>
            <person name="Masukawa M."/>
            <person name="Mizubayashi T."/>
            <person name="Mukai Y."/>
            <person name="Nagasaki H."/>
            <person name="Nagata Y."/>
            <person name="Naito S."/>
            <person name="Nakashima M."/>
            <person name="Nakama Y."/>
            <person name="Nakamichi Y."/>
            <person name="Nakamura M."/>
            <person name="Meguro A."/>
            <person name="Negishi M."/>
            <person name="Ohta I."/>
            <person name="Ohta T."/>
            <person name="Okamoto M."/>
            <person name="Ono N."/>
            <person name="Saji S."/>
            <person name="Sakaguchi M."/>
            <person name="Sakai K."/>
            <person name="Shibata M."/>
            <person name="Shimokawa T."/>
            <person name="Song J."/>
            <person name="Takazaki Y."/>
            <person name="Terasawa K."/>
            <person name="Tsugane M."/>
            <person name="Tsuji K."/>
            <person name="Ueda S."/>
            <person name="Waki K."/>
            <person name="Yamagata H."/>
            <person name="Yamamoto M."/>
            <person name="Yamamoto S."/>
            <person name="Yamane H."/>
            <person name="Yoshiki S."/>
            <person name="Yoshihara R."/>
            <person name="Yukawa K."/>
            <person name="Zhong H."/>
            <person name="Yano M."/>
            <person name="Yuan Q."/>
            <person name="Ouyang S."/>
            <person name="Liu J."/>
            <person name="Jones K.M."/>
            <person name="Gansberger K."/>
            <person name="Moffat K."/>
            <person name="Hill J."/>
            <person name="Bera J."/>
            <person name="Fadrosh D."/>
            <person name="Jin S."/>
            <person name="Johri S."/>
            <person name="Kim M."/>
            <person name="Overton L."/>
            <person name="Reardon M."/>
            <person name="Tsitrin T."/>
            <person name="Vuong H."/>
            <person name="Weaver B."/>
            <person name="Ciecko A."/>
            <person name="Tallon L."/>
            <person name="Jackson J."/>
            <person name="Pai G."/>
            <person name="Aken S.V."/>
            <person name="Utterback T."/>
            <person name="Reidmuller S."/>
            <person name="Feldblyum T."/>
            <person name="Hsiao J."/>
            <person name="Zismann V."/>
            <person name="Iobst S."/>
            <person name="de Vazeille A.R."/>
            <person name="Buell C.R."/>
            <person name="Ying K."/>
            <person name="Li Y."/>
            <person name="Lu T."/>
            <person name="Huang Y."/>
            <person name="Zhao Q."/>
            <person name="Feng Q."/>
            <person name="Zhang L."/>
            <person name="Zhu J."/>
            <person name="Weng Q."/>
            <person name="Mu J."/>
            <person name="Lu Y."/>
            <person name="Fan D."/>
            <person name="Liu Y."/>
            <person name="Guan J."/>
            <person name="Zhang Y."/>
            <person name="Yu S."/>
            <person name="Liu X."/>
            <person name="Zhang Y."/>
            <person name="Hong G."/>
            <person name="Han B."/>
            <person name="Choisne N."/>
            <person name="Demange N."/>
            <person name="Orjeda G."/>
            <person name="Samain S."/>
            <person name="Cattolico L."/>
            <person name="Pelletier E."/>
            <person name="Couloux A."/>
            <person name="Segurens B."/>
            <person name="Wincker P."/>
            <person name="D'Hont A."/>
            <person name="Scarpelli C."/>
            <person name="Weissenbach J."/>
            <person name="Salanoubat M."/>
            <person name="Quetier F."/>
            <person name="Yu Y."/>
            <person name="Kim H.R."/>
            <person name="Rambo T."/>
            <person name="Currie J."/>
            <person name="Collura K."/>
            <person name="Luo M."/>
            <person name="Yang T."/>
            <person name="Ammiraju J.S.S."/>
            <person name="Engler F."/>
            <person name="Soderlund C."/>
            <person name="Wing R.A."/>
            <person name="Palmer L.E."/>
            <person name="de la Bastide M."/>
            <person name="Spiegel L."/>
            <person name="Nascimento L."/>
            <person name="Zutavern T."/>
            <person name="O'Shaughnessy A."/>
            <person name="Dike S."/>
            <person name="Dedhia N."/>
            <person name="Preston R."/>
            <person name="Balija V."/>
            <person name="McCombie W.R."/>
            <person name="Chow T."/>
            <person name="Chen H."/>
            <person name="Chung M."/>
            <person name="Chen C."/>
            <person name="Shaw J."/>
            <person name="Wu H."/>
            <person name="Hsiao K."/>
            <person name="Chao Y."/>
            <person name="Chu M."/>
            <person name="Cheng C."/>
            <person name="Hour A."/>
            <person name="Lee P."/>
            <person name="Lin S."/>
            <person name="Lin Y."/>
            <person name="Liou J."/>
            <person name="Liu S."/>
            <person name="Hsing Y."/>
            <person name="Raghuvanshi S."/>
            <person name="Mohanty A."/>
            <person name="Bharti A.K."/>
            <person name="Gaur A."/>
            <person name="Gupta V."/>
            <person name="Kumar D."/>
            <person name="Ravi V."/>
            <person name="Vij S."/>
            <person name="Kapur A."/>
            <person name="Khurana P."/>
            <person name="Khurana P."/>
            <person name="Khurana J.P."/>
            <person name="Tyagi A.K."/>
            <person name="Gaikwad K."/>
            <person name="Singh A."/>
            <person name="Dalal V."/>
            <person name="Srivastava S."/>
            <person name="Dixit A."/>
            <person name="Pal A.K."/>
            <person name="Ghazi I.A."/>
            <person name="Yadav M."/>
            <person name="Pandit A."/>
            <person name="Bhargava A."/>
            <person name="Sureshbabu K."/>
            <person name="Batra K."/>
            <person name="Sharma T.R."/>
            <person name="Mohapatra T."/>
            <person name="Singh N.K."/>
            <person name="Messing J."/>
            <person name="Nelson A.B."/>
            <person name="Fuks G."/>
            <person name="Kavchok S."/>
            <person name="Keizer G."/>
            <person name="Linton E."/>
            <person name="Llaca V."/>
            <person name="Song R."/>
            <person name="Tanyolac B."/>
            <person name="Young S."/>
            <person name="Ho-Il K."/>
            <person name="Hahn J.H."/>
            <person name="Sangsakoo G."/>
            <person name="Vanavichit A."/>
            <person name="de Mattos Luiz.A.T."/>
            <person name="Zimmer P.D."/>
            <person name="Malone G."/>
            <person name="Dellagostin O."/>
            <person name="de Oliveira A.C."/>
            <person name="Bevan M."/>
            <person name="Bancroft I."/>
            <person name="Minx P."/>
            <person name="Cordum H."/>
            <person name="Wilson R."/>
            <person name="Cheng Z."/>
            <person name="Jin W."/>
            <person name="Jiang J."/>
            <person name="Leong S.A."/>
            <person name="Iwama H."/>
            <person name="Gojobori T."/>
            <person name="Itoh T."/>
            <person name="Niimura Y."/>
            <person name="Fujii Y."/>
            <person name="Habara T."/>
            <person name="Sakai H."/>
            <person name="Sato Y."/>
            <person name="Wilson G."/>
            <person name="Kumar K."/>
            <person name="McCouch S."/>
            <person name="Juretic N."/>
            <person name="Hoen D."/>
            <person name="Wright S."/>
            <person name="Bruskiewich R."/>
            <person name="Bureau T."/>
            <person name="Miyao A."/>
            <person name="Hirochika H."/>
            <person name="Nishikawa T."/>
            <person name="Kadowaki K."/>
            <person name="Sugiura M."/>
            <person name="Burr B."/>
            <person name="Sasaki T."/>
        </authorList>
    </citation>
    <scope>NUCLEOTIDE SEQUENCE [LARGE SCALE GENOMIC DNA]</scope>
    <source>
        <strain evidence="3">cv. Nipponbare</strain>
    </source>
</reference>
<dbReference type="AlphaFoldDB" id="Q5W734"/>
<organism evidence="2 3">
    <name type="scientific">Oryza sativa subsp. japonica</name>
    <name type="common">Rice</name>
    <dbReference type="NCBI Taxonomy" id="39947"/>
    <lineage>
        <taxon>Eukaryota</taxon>
        <taxon>Viridiplantae</taxon>
        <taxon>Streptophyta</taxon>
        <taxon>Embryophyta</taxon>
        <taxon>Tracheophyta</taxon>
        <taxon>Spermatophyta</taxon>
        <taxon>Magnoliopsida</taxon>
        <taxon>Liliopsida</taxon>
        <taxon>Poales</taxon>
        <taxon>Poaceae</taxon>
        <taxon>BOP clade</taxon>
        <taxon>Oryzoideae</taxon>
        <taxon>Oryzeae</taxon>
        <taxon>Oryzinae</taxon>
        <taxon>Oryza</taxon>
        <taxon>Oryza sativa</taxon>
    </lineage>
</organism>
<feature type="compositionally biased region" description="Low complexity" evidence="1">
    <location>
        <begin position="78"/>
        <end position="87"/>
    </location>
</feature>
<evidence type="ECO:0008006" key="4">
    <source>
        <dbReference type="Google" id="ProtNLM"/>
    </source>
</evidence>
<reference evidence="3" key="2">
    <citation type="journal article" date="2008" name="Nucleic Acids Res.">
        <title>The rice annotation project database (RAP-DB): 2008 update.</title>
        <authorList>
            <consortium name="The rice annotation project (RAP)"/>
        </authorList>
    </citation>
    <scope>GENOME REANNOTATION</scope>
    <source>
        <strain evidence="3">cv. Nipponbare</strain>
    </source>
</reference>
<dbReference type="Proteomes" id="UP000000763">
    <property type="component" value="Chromosome 5"/>
</dbReference>
<protein>
    <recommendedName>
        <fullName evidence="4">DUF834 domain-containing protein</fullName>
    </recommendedName>
</protein>
<gene>
    <name evidence="2" type="ORF">OJ1005_D04.13</name>
</gene>
<accession>Q5W734</accession>
<evidence type="ECO:0000256" key="1">
    <source>
        <dbReference type="SAM" id="MobiDB-lite"/>
    </source>
</evidence>
<proteinExistence type="predicted"/>
<feature type="compositionally biased region" description="Gly residues" evidence="1">
    <location>
        <begin position="56"/>
        <end position="68"/>
    </location>
</feature>
<sequence length="108" mass="11037">MNFTYSIRRRPYSTATFCPDGDEGDGERDVDGEHGGDRRGEDPDYLPLEGGAAQAKGGGIGVELSGGGLDERGDEVLGAGAEAAAAAQVGERETDLVPGGAPPHRPSP</sequence>
<feature type="region of interest" description="Disordered" evidence="1">
    <location>
        <begin position="11"/>
        <end position="108"/>
    </location>
</feature>
<evidence type="ECO:0000313" key="2">
    <source>
        <dbReference type="EMBL" id="AAV43837.1"/>
    </source>
</evidence>
<dbReference type="EMBL" id="AC117264">
    <property type="protein sequence ID" value="AAV43837.1"/>
    <property type="molecule type" value="Genomic_DNA"/>
</dbReference>